<dbReference type="InterPro" id="IPR036628">
    <property type="entry name" value="Clp_N_dom_sf"/>
</dbReference>
<proteinExistence type="predicted"/>
<feature type="domain" description="Clp R" evidence="2">
    <location>
        <begin position="2"/>
        <end position="178"/>
    </location>
</feature>
<gene>
    <name evidence="3" type="ORF">CTE05_01060</name>
</gene>
<protein>
    <recommendedName>
        <fullName evidence="2">Clp R domain-containing protein</fullName>
    </recommendedName>
</protein>
<dbReference type="Proteomes" id="UP000321049">
    <property type="component" value="Unassembled WGS sequence"/>
</dbReference>
<dbReference type="SUPFAM" id="SSF81923">
    <property type="entry name" value="Double Clp-N motif"/>
    <property type="match status" value="2"/>
</dbReference>
<sequence length="182" mass="19001">MFEKFAKDAREAVIQAQDEARALGADRVGPEHVLLGTVRSPDTVAAQALGRLGVGHATLLAAVRALPAHTIDADALAGIGVDLDAVRAQVEASFGPGALDAITRSAPRKGHLPFETDAKKLLEVSLREAIRCKHRRIDSGHLLLAAVRLDDTTAYRALAAVGVGPAAVREAVTAVWADVPVG</sequence>
<keyword evidence="4" id="KW-1185">Reference proteome</keyword>
<evidence type="ECO:0000313" key="3">
    <source>
        <dbReference type="EMBL" id="GEL96559.1"/>
    </source>
</evidence>
<keyword evidence="1" id="KW-0677">Repeat</keyword>
<accession>A0A511JFH2</accession>
<dbReference type="Pfam" id="PF02861">
    <property type="entry name" value="Clp_N"/>
    <property type="match status" value="2"/>
</dbReference>
<evidence type="ECO:0000259" key="2">
    <source>
        <dbReference type="PROSITE" id="PS51903"/>
    </source>
</evidence>
<dbReference type="InterPro" id="IPR004176">
    <property type="entry name" value="Clp_R_N"/>
</dbReference>
<dbReference type="EMBL" id="BJWH01000001">
    <property type="protein sequence ID" value="GEL96559.1"/>
    <property type="molecule type" value="Genomic_DNA"/>
</dbReference>
<comment type="caution">
    <text evidence="3">The sequence shown here is derived from an EMBL/GenBank/DDBJ whole genome shotgun (WGS) entry which is preliminary data.</text>
</comment>
<dbReference type="RefSeq" id="WP_146844186.1">
    <property type="nucleotide sequence ID" value="NZ_BJWH01000001.1"/>
</dbReference>
<evidence type="ECO:0000256" key="1">
    <source>
        <dbReference type="PROSITE-ProRule" id="PRU01251"/>
    </source>
</evidence>
<reference evidence="3 4" key="1">
    <citation type="submission" date="2019-07" db="EMBL/GenBank/DDBJ databases">
        <title>Whole genome shotgun sequence of Cellulomonas terrae NBRC 100819.</title>
        <authorList>
            <person name="Hosoyama A."/>
            <person name="Uohara A."/>
            <person name="Ohji S."/>
            <person name="Ichikawa N."/>
        </authorList>
    </citation>
    <scope>NUCLEOTIDE SEQUENCE [LARGE SCALE GENOMIC DNA]</scope>
    <source>
        <strain evidence="3 4">NBRC 100819</strain>
    </source>
</reference>
<dbReference type="Gene3D" id="1.10.1780.10">
    <property type="entry name" value="Clp, N-terminal domain"/>
    <property type="match status" value="2"/>
</dbReference>
<organism evidence="3 4">
    <name type="scientific">Cellulomonas terrae</name>
    <dbReference type="NCBI Taxonomy" id="311234"/>
    <lineage>
        <taxon>Bacteria</taxon>
        <taxon>Bacillati</taxon>
        <taxon>Actinomycetota</taxon>
        <taxon>Actinomycetes</taxon>
        <taxon>Micrococcales</taxon>
        <taxon>Cellulomonadaceae</taxon>
        <taxon>Cellulomonas</taxon>
    </lineage>
</organism>
<dbReference type="OrthoDB" id="3628183at2"/>
<evidence type="ECO:0000313" key="4">
    <source>
        <dbReference type="Proteomes" id="UP000321049"/>
    </source>
</evidence>
<name>A0A511JFH2_9CELL</name>
<dbReference type="AlphaFoldDB" id="A0A511JFH2"/>
<dbReference type="PROSITE" id="PS51903">
    <property type="entry name" value="CLP_R"/>
    <property type="match status" value="1"/>
</dbReference>